<dbReference type="Gene3D" id="3.40.50.300">
    <property type="entry name" value="P-loop containing nucleotide triphosphate hydrolases"/>
    <property type="match status" value="2"/>
</dbReference>
<dbReference type="InterPro" id="IPR023780">
    <property type="entry name" value="Chromo_domain"/>
</dbReference>
<evidence type="ECO:0000256" key="8">
    <source>
        <dbReference type="ARBA" id="ARBA00022801"/>
    </source>
</evidence>
<feature type="domain" description="ABC transporter" evidence="15">
    <location>
        <begin position="700"/>
        <end position="1016"/>
    </location>
</feature>
<protein>
    <recommendedName>
        <fullName evidence="18">mRNA export factor elf1</fullName>
    </recommendedName>
</protein>
<dbReference type="InterPro" id="IPR000953">
    <property type="entry name" value="Chromo/chromo_shadow_dom"/>
</dbReference>
<dbReference type="OrthoDB" id="2110130at2759"/>
<dbReference type="PANTHER" id="PTHR19211:SF14">
    <property type="entry name" value="ATP-BINDING CASSETTE SUB-FAMILY F MEMBER 1"/>
    <property type="match status" value="1"/>
</dbReference>
<evidence type="ECO:0000313" key="17">
    <source>
        <dbReference type="Proteomes" id="UP000886523"/>
    </source>
</evidence>
<dbReference type="FunFam" id="3.40.50.300:FF:000193">
    <property type="entry name" value="Probable Elongation factor 3"/>
    <property type="match status" value="1"/>
</dbReference>
<dbReference type="PROSITE" id="PS00211">
    <property type="entry name" value="ABC_TRANSPORTER_1"/>
    <property type="match status" value="2"/>
</dbReference>
<evidence type="ECO:0000313" key="16">
    <source>
        <dbReference type="EMBL" id="KAF9505761.1"/>
    </source>
</evidence>
<organism evidence="16 17">
    <name type="scientific">Hydnum rufescens UP504</name>
    <dbReference type="NCBI Taxonomy" id="1448309"/>
    <lineage>
        <taxon>Eukaryota</taxon>
        <taxon>Fungi</taxon>
        <taxon>Dikarya</taxon>
        <taxon>Basidiomycota</taxon>
        <taxon>Agaricomycotina</taxon>
        <taxon>Agaricomycetes</taxon>
        <taxon>Cantharellales</taxon>
        <taxon>Hydnaceae</taxon>
        <taxon>Hydnum</taxon>
    </lineage>
</organism>
<dbReference type="InterPro" id="IPR003593">
    <property type="entry name" value="AAA+_ATPase"/>
</dbReference>
<evidence type="ECO:0000256" key="5">
    <source>
        <dbReference type="ARBA" id="ARBA00022737"/>
    </source>
</evidence>
<keyword evidence="10" id="KW-0694">RNA-binding</keyword>
<evidence type="ECO:0000259" key="14">
    <source>
        <dbReference type="PROSITE" id="PS50013"/>
    </source>
</evidence>
<gene>
    <name evidence="16" type="ORF">BS47DRAFT_1489684</name>
</gene>
<dbReference type="InterPro" id="IPR016024">
    <property type="entry name" value="ARM-type_fold"/>
</dbReference>
<evidence type="ECO:0000256" key="6">
    <source>
        <dbReference type="ARBA" id="ARBA00022741"/>
    </source>
</evidence>
<evidence type="ECO:0008006" key="18">
    <source>
        <dbReference type="Google" id="ProtNLM"/>
    </source>
</evidence>
<name>A0A9P6DJU9_9AGAM</name>
<feature type="compositionally biased region" description="Low complexity" evidence="13">
    <location>
        <begin position="1016"/>
        <end position="1036"/>
    </location>
</feature>
<evidence type="ECO:0000256" key="4">
    <source>
        <dbReference type="ARBA" id="ARBA00022490"/>
    </source>
</evidence>
<evidence type="ECO:0000256" key="2">
    <source>
        <dbReference type="ARBA" id="ARBA00004815"/>
    </source>
</evidence>
<keyword evidence="6" id="KW-0547">Nucleotide-binding</keyword>
<feature type="domain" description="ABC transporter" evidence="15">
    <location>
        <begin position="459"/>
        <end position="674"/>
    </location>
</feature>
<feature type="region of interest" description="Disordered" evidence="13">
    <location>
        <begin position="1009"/>
        <end position="1077"/>
    </location>
</feature>
<dbReference type="InterPro" id="IPR017871">
    <property type="entry name" value="ABC_transporter-like_CS"/>
</dbReference>
<dbReference type="PROSITE" id="PS50013">
    <property type="entry name" value="CHROMO_2"/>
    <property type="match status" value="1"/>
</dbReference>
<feature type="repeat" description="HEAT" evidence="12">
    <location>
        <begin position="97"/>
        <end position="134"/>
    </location>
</feature>
<evidence type="ECO:0000256" key="10">
    <source>
        <dbReference type="ARBA" id="ARBA00022884"/>
    </source>
</evidence>
<comment type="caution">
    <text evidence="16">The sequence shown here is derived from an EMBL/GenBank/DDBJ whole genome shotgun (WGS) entry which is preliminary data.</text>
</comment>
<proteinExistence type="inferred from homology"/>
<dbReference type="Pfam" id="PF24984">
    <property type="entry name" value="HEAT_EF3_GNC1"/>
    <property type="match status" value="1"/>
</dbReference>
<dbReference type="GO" id="GO:0016887">
    <property type="term" value="F:ATP hydrolysis activity"/>
    <property type="evidence" value="ECO:0007669"/>
    <property type="project" value="InterPro"/>
</dbReference>
<evidence type="ECO:0000256" key="13">
    <source>
        <dbReference type="SAM" id="MobiDB-lite"/>
    </source>
</evidence>
<dbReference type="Pfam" id="PF24987">
    <property type="entry name" value="HEAT_EF3_N"/>
    <property type="match status" value="1"/>
</dbReference>
<dbReference type="InterPro" id="IPR047038">
    <property type="entry name" value="eEF3_chromodomain-like_sf"/>
</dbReference>
<dbReference type="PROSITE" id="PS50893">
    <property type="entry name" value="ABC_TRANSPORTER_2"/>
    <property type="match status" value="2"/>
</dbReference>
<evidence type="ECO:0000256" key="9">
    <source>
        <dbReference type="ARBA" id="ARBA00022840"/>
    </source>
</evidence>
<evidence type="ECO:0000256" key="1">
    <source>
        <dbReference type="ARBA" id="ARBA00004496"/>
    </source>
</evidence>
<dbReference type="InterPro" id="IPR027417">
    <property type="entry name" value="P-loop_NTPase"/>
</dbReference>
<keyword evidence="17" id="KW-1185">Reference proteome</keyword>
<dbReference type="Pfam" id="PF00385">
    <property type="entry name" value="Chromo"/>
    <property type="match status" value="1"/>
</dbReference>
<dbReference type="GO" id="GO:0005737">
    <property type="term" value="C:cytoplasm"/>
    <property type="evidence" value="ECO:0007669"/>
    <property type="project" value="UniProtKB-SubCell"/>
</dbReference>
<reference evidence="16" key="1">
    <citation type="journal article" date="2020" name="Nat. Commun.">
        <title>Large-scale genome sequencing of mycorrhizal fungi provides insights into the early evolution of symbiotic traits.</title>
        <authorList>
            <person name="Miyauchi S."/>
            <person name="Kiss E."/>
            <person name="Kuo A."/>
            <person name="Drula E."/>
            <person name="Kohler A."/>
            <person name="Sanchez-Garcia M."/>
            <person name="Morin E."/>
            <person name="Andreopoulos B."/>
            <person name="Barry K.W."/>
            <person name="Bonito G."/>
            <person name="Buee M."/>
            <person name="Carver A."/>
            <person name="Chen C."/>
            <person name="Cichocki N."/>
            <person name="Clum A."/>
            <person name="Culley D."/>
            <person name="Crous P.W."/>
            <person name="Fauchery L."/>
            <person name="Girlanda M."/>
            <person name="Hayes R.D."/>
            <person name="Keri Z."/>
            <person name="LaButti K."/>
            <person name="Lipzen A."/>
            <person name="Lombard V."/>
            <person name="Magnuson J."/>
            <person name="Maillard F."/>
            <person name="Murat C."/>
            <person name="Nolan M."/>
            <person name="Ohm R.A."/>
            <person name="Pangilinan J."/>
            <person name="Pereira M.F."/>
            <person name="Perotto S."/>
            <person name="Peter M."/>
            <person name="Pfister S."/>
            <person name="Riley R."/>
            <person name="Sitrit Y."/>
            <person name="Stielow J.B."/>
            <person name="Szollosi G."/>
            <person name="Zifcakova L."/>
            <person name="Stursova M."/>
            <person name="Spatafora J.W."/>
            <person name="Tedersoo L."/>
            <person name="Vaario L.M."/>
            <person name="Yamada A."/>
            <person name="Yan M."/>
            <person name="Wang P."/>
            <person name="Xu J."/>
            <person name="Bruns T."/>
            <person name="Baldrian P."/>
            <person name="Vilgalys R."/>
            <person name="Dunand C."/>
            <person name="Henrissat B."/>
            <person name="Grigoriev I.V."/>
            <person name="Hibbett D."/>
            <person name="Nagy L.G."/>
            <person name="Martin F.M."/>
        </authorList>
    </citation>
    <scope>NUCLEOTIDE SEQUENCE</scope>
    <source>
        <strain evidence="16">UP504</strain>
    </source>
</reference>
<dbReference type="SMART" id="SM00382">
    <property type="entry name" value="AAA"/>
    <property type="match status" value="2"/>
</dbReference>
<dbReference type="CDD" id="cd03221">
    <property type="entry name" value="ABCF_EF-3"/>
    <property type="match status" value="1"/>
</dbReference>
<dbReference type="InterPro" id="IPR003439">
    <property type="entry name" value="ABC_transporter-like_ATP-bd"/>
</dbReference>
<comment type="pathway">
    <text evidence="2">Protein biosynthesis; polypeptide chain elongation.</text>
</comment>
<comment type="similarity">
    <text evidence="3">Belongs to the ABC transporter superfamily. ABCF family. EF3 subfamily.</text>
</comment>
<evidence type="ECO:0000259" key="15">
    <source>
        <dbReference type="PROSITE" id="PS50893"/>
    </source>
</evidence>
<accession>A0A9P6DJU9</accession>
<dbReference type="InterPro" id="IPR050611">
    <property type="entry name" value="ABCF"/>
</dbReference>
<keyword evidence="8" id="KW-0378">Hydrolase</keyword>
<dbReference type="InterPro" id="IPR011989">
    <property type="entry name" value="ARM-like"/>
</dbReference>
<comment type="catalytic activity">
    <reaction evidence="11">
        <text>ATP + H2O = ADP + phosphate + H(+)</text>
        <dbReference type="Rhea" id="RHEA:13065"/>
        <dbReference type="ChEBI" id="CHEBI:15377"/>
        <dbReference type="ChEBI" id="CHEBI:15378"/>
        <dbReference type="ChEBI" id="CHEBI:30616"/>
        <dbReference type="ChEBI" id="CHEBI:43474"/>
        <dbReference type="ChEBI" id="CHEBI:456216"/>
    </reaction>
</comment>
<dbReference type="SUPFAM" id="SSF48371">
    <property type="entry name" value="ARM repeat"/>
    <property type="match status" value="1"/>
</dbReference>
<dbReference type="Proteomes" id="UP000886523">
    <property type="component" value="Unassembled WGS sequence"/>
</dbReference>
<evidence type="ECO:0000256" key="3">
    <source>
        <dbReference type="ARBA" id="ARBA00011054"/>
    </source>
</evidence>
<feature type="domain" description="Chromo" evidence="14">
    <location>
        <begin position="829"/>
        <end position="890"/>
    </location>
</feature>
<dbReference type="InterPro" id="IPR021133">
    <property type="entry name" value="HEAT_type_2"/>
</dbReference>
<dbReference type="GO" id="GO:0005524">
    <property type="term" value="F:ATP binding"/>
    <property type="evidence" value="ECO:0007669"/>
    <property type="project" value="UniProtKB-KW"/>
</dbReference>
<dbReference type="SUPFAM" id="SSF52540">
    <property type="entry name" value="P-loop containing nucleoside triphosphate hydrolases"/>
    <property type="match status" value="2"/>
</dbReference>
<dbReference type="AlphaFoldDB" id="A0A9P6DJU9"/>
<keyword evidence="7" id="KW-0251">Elongation factor</keyword>
<dbReference type="GO" id="GO:0003746">
    <property type="term" value="F:translation elongation factor activity"/>
    <property type="evidence" value="ECO:0007669"/>
    <property type="project" value="UniProtKB-KW"/>
</dbReference>
<keyword evidence="7" id="KW-0648">Protein biosynthesis</keyword>
<dbReference type="FunFam" id="2.40.50.990:FF:000002">
    <property type="entry name" value="mRNA export factor elf1"/>
    <property type="match status" value="1"/>
</dbReference>
<evidence type="ECO:0000256" key="11">
    <source>
        <dbReference type="ARBA" id="ARBA00049360"/>
    </source>
</evidence>
<keyword evidence="4" id="KW-0963">Cytoplasm</keyword>
<dbReference type="EMBL" id="MU129137">
    <property type="protein sequence ID" value="KAF9505761.1"/>
    <property type="molecule type" value="Genomic_DNA"/>
</dbReference>
<dbReference type="SMART" id="SM00298">
    <property type="entry name" value="CHROMO"/>
    <property type="match status" value="1"/>
</dbReference>
<sequence>MSPVAAMEPPTSLTFAAYLDSLKTAPTAPDAKAAADTLARAVKKAGLASLVDDGVLYTLQAFTANKKSGYERESGAVGFHSLCAALGPPALPLLLPSLPSLLELLSDKGDVVRTSATSAIRAMIALTPVQAIRSVMEVLGSELVNNSKWKAKVGCLKEMGRLAEGRGEEGKEEVAHLLAVLLPLVETAMHDTKSEVASAAQKAATILCGTLPNPDLRPHIPLLISAMAAPTSVPNTIKSLSNTTFVSEVTSPSLAVLVPLLTRALADRSMDVQRRTVVVIENVCKLVRDPTVAALYLSPLVEGVEKIATGASFPEVRDFAASALRTLLAAGASKTVQPAPPRDLAIEISSAISKIIPMLPSYLLTPSPNDPNSPPTPSHALFDQSLQFIGRLVADLIDKKDFTQPSVWSASVGVYLIPWLQSDSPQEEADRLSEAIRVMFWDAEKATWASTANNENEDLLCDTLFSLAYGALLLLSHTTLRLVRGRRYGICAGNGSGKSTLLRAIRDGKVENFPSQEEVRAVMVEHSLQGEDGSLSIIDFIASDKALKDVPRPAIAEQLLEVGFDEEKQSNPVGSLSGGWKMKLELARAMLYRADLLLLDEPTNQLDVPSVKWLEDYLIAHDNVTCLIVSHDSGFLDHVTTDIIHYEQKKLVYYPGNLSNFVKHVPSAKSYYTLAATSVKFSFPPPGSLMGVRSNTRAIMKMANCTFTYPGRKEPSLYDVSCALSLSSRVGIIGPNGAGKSTLIKLLTGETVPQIGSVYKHPSLRVGYVSQHATHHIEKHLEKTPVAYIQWRFQDGHDRELLEKATRVLSDEERIMMDQEFVGKNGEKRKIEMIMGRQKLKKSLQYEIKWIGLDHRFNTWLPREELLQRGFTKLVQQFDDLESSREGAGTRDTAASVVRKQLEEVGLDGNIAMYNEMGGLSGGQKVKVVIAAALWNNPQVLVLDEPTNFLDREALGGLAVAIRDWAGAVLIISHNMEFVNALCPELWHVDKGRLTQKGKAAIIEDAFADGKSKPGSARNSAAPTPAASARATPAASGDENPGTGTASPDYQDPKRRSSPETSLRHATNVAKPESSRG</sequence>
<dbReference type="PROSITE" id="PS50077">
    <property type="entry name" value="HEAT_REPEAT"/>
    <property type="match status" value="1"/>
</dbReference>
<comment type="subcellular location">
    <subcellularLocation>
        <location evidence="1">Cytoplasm</location>
    </subcellularLocation>
</comment>
<dbReference type="PANTHER" id="PTHR19211">
    <property type="entry name" value="ATP-BINDING TRANSPORT PROTEIN-RELATED"/>
    <property type="match status" value="1"/>
</dbReference>
<evidence type="ECO:0000256" key="7">
    <source>
        <dbReference type="ARBA" id="ARBA00022768"/>
    </source>
</evidence>
<dbReference type="GO" id="GO:0003723">
    <property type="term" value="F:RNA binding"/>
    <property type="evidence" value="ECO:0007669"/>
    <property type="project" value="UniProtKB-KW"/>
</dbReference>
<dbReference type="Pfam" id="PF00005">
    <property type="entry name" value="ABC_tran"/>
    <property type="match status" value="2"/>
</dbReference>
<keyword evidence="9" id="KW-0067">ATP-binding</keyword>
<dbReference type="Gene3D" id="1.25.10.10">
    <property type="entry name" value="Leucine-rich Repeat Variant"/>
    <property type="match status" value="1"/>
</dbReference>
<evidence type="ECO:0000256" key="12">
    <source>
        <dbReference type="PROSITE-ProRule" id="PRU00103"/>
    </source>
</evidence>
<dbReference type="Gene3D" id="2.40.50.990">
    <property type="match status" value="1"/>
</dbReference>
<keyword evidence="5" id="KW-0677">Repeat</keyword>